<comment type="similarity">
    <text evidence="2">Belongs to the bacterial secretin family. GSP D subfamily.</text>
</comment>
<keyword evidence="9" id="KW-0998">Cell outer membrane</keyword>
<dbReference type="NCBIfam" id="TIGR02517">
    <property type="entry name" value="type_II_gspD"/>
    <property type="match status" value="1"/>
</dbReference>
<evidence type="ECO:0000256" key="1">
    <source>
        <dbReference type="ARBA" id="ARBA00004442"/>
    </source>
</evidence>
<dbReference type="Pfam" id="PF00263">
    <property type="entry name" value="Secretin"/>
    <property type="match status" value="1"/>
</dbReference>
<dbReference type="InterPro" id="IPR050810">
    <property type="entry name" value="Bact_Secretion_Sys_Channel"/>
</dbReference>
<feature type="chain" id="PRO_5018059611" evidence="11">
    <location>
        <begin position="20"/>
        <end position="640"/>
    </location>
</feature>
<evidence type="ECO:0000259" key="12">
    <source>
        <dbReference type="Pfam" id="PF00263"/>
    </source>
</evidence>
<dbReference type="GO" id="GO:0009279">
    <property type="term" value="C:cell outer membrane"/>
    <property type="evidence" value="ECO:0007669"/>
    <property type="project" value="UniProtKB-SubCell"/>
</dbReference>
<dbReference type="Pfam" id="PF03958">
    <property type="entry name" value="Secretin_N"/>
    <property type="match status" value="3"/>
</dbReference>
<dbReference type="InterPro" id="IPR013356">
    <property type="entry name" value="T2SS_GspD"/>
</dbReference>
<feature type="signal peptide" evidence="11">
    <location>
        <begin position="1"/>
        <end position="19"/>
    </location>
</feature>
<evidence type="ECO:0000256" key="4">
    <source>
        <dbReference type="ARBA" id="ARBA00022452"/>
    </source>
</evidence>
<evidence type="ECO:0000313" key="15">
    <source>
        <dbReference type="EMBL" id="RQM37058.1"/>
    </source>
</evidence>
<dbReference type="PRINTS" id="PR00811">
    <property type="entry name" value="BCTERIALGSPD"/>
</dbReference>
<dbReference type="Pfam" id="PF21305">
    <property type="entry name" value="type_II_gspD_N0"/>
    <property type="match status" value="1"/>
</dbReference>
<proteinExistence type="inferred from homology"/>
<feature type="domain" description="NolW-like" evidence="13">
    <location>
        <begin position="121"/>
        <end position="179"/>
    </location>
</feature>
<reference evidence="15 16" key="1">
    <citation type="submission" date="2018-10" db="EMBL/GenBank/DDBJ databases">
        <title>Draft genome sequence for the type isolate of Erwinia psidii, agent causal of bacterial blight in guava (Psidium guajava) and wilt and die-back of Eucalyptus spp.</title>
        <authorList>
            <person name="Hermenegildo P.S."/>
            <person name="Santos S.A."/>
            <person name="Guimaraes L.M.S."/>
            <person name="Vidigal P.M.P."/>
            <person name="Pereira I.C."/>
            <person name="Badel J.L."/>
            <person name="Alfenas-Zerbini P."/>
            <person name="Ferreira M.A.S.V."/>
            <person name="Alfenas A.C."/>
        </authorList>
    </citation>
    <scope>NUCLEOTIDE SEQUENCE [LARGE SCALE GENOMIC DNA]</scope>
    <source>
        <strain evidence="15 16">IBSBF 435</strain>
    </source>
</reference>
<keyword evidence="8" id="KW-0472">Membrane</keyword>
<name>A0A3N6RVS1_9GAMM</name>
<dbReference type="InterPro" id="IPR005644">
    <property type="entry name" value="NolW-like"/>
</dbReference>
<dbReference type="GO" id="GO:0015627">
    <property type="term" value="C:type II protein secretion system complex"/>
    <property type="evidence" value="ECO:0007669"/>
    <property type="project" value="InterPro"/>
</dbReference>
<evidence type="ECO:0000313" key="16">
    <source>
        <dbReference type="Proteomes" id="UP000279457"/>
    </source>
</evidence>
<keyword evidence="7" id="KW-0653">Protein transport</keyword>
<keyword evidence="3 10" id="KW-0813">Transport</keyword>
<dbReference type="InterPro" id="IPR004846">
    <property type="entry name" value="T2SS/T3SS_dom"/>
</dbReference>
<dbReference type="GO" id="GO:0015628">
    <property type="term" value="P:protein secretion by the type II secretion system"/>
    <property type="evidence" value="ECO:0007669"/>
    <property type="project" value="InterPro"/>
</dbReference>
<feature type="domain" description="NolW-like" evidence="13">
    <location>
        <begin position="262"/>
        <end position="342"/>
    </location>
</feature>
<accession>A0A3N6RVS1</accession>
<evidence type="ECO:0000256" key="6">
    <source>
        <dbReference type="ARBA" id="ARBA00022729"/>
    </source>
</evidence>
<evidence type="ECO:0000256" key="11">
    <source>
        <dbReference type="SAM" id="SignalP"/>
    </source>
</evidence>
<dbReference type="InterPro" id="IPR038591">
    <property type="entry name" value="NolW-like_sf"/>
</dbReference>
<dbReference type="RefSeq" id="WP_407644281.1">
    <property type="nucleotide sequence ID" value="NZ_RHHM01000014.1"/>
</dbReference>
<sequence>MLTLLTSLLLTGMSGSAIAEGLSANFKNTDIHEFINTVSANLNKTIIIDPSVQGAISVRSYEQMDNEQYYQFFLSVLSVYGYAVVTTPNGALKVLPERNAKSAGIRLLRSGEIPESDEIIVRITPLRNISGRELAPLLRQLNNAAEGSIIYYDPANVILMTGRASVVNQLVSVIKDVDEKANFQVETLHLNNASATGVASLAMSLYSNGGGENASGRILAHVVADERTNSILITGDEPARKKMIATLKKLDEERGALQSGNTRVIYLEYAKAKNLLNVLSGITSSKSATPNESSPLVISSGTSNEVSIKADEETNSLIITGPQHLMNDMQEVIAKLDIRRAQVLVEAIIVEVSDAEGLNFGIQWMNTYAGGTNFSSTTGGSVTTIPDKGIVNSLSGLSGLATGFYRGNWAGLVTALQTNSQSNILATPSIVTLDNMEAEFTVGQEVPVLTGSQTTSGDNVYNTVERKSVGIKLKVTPQINRGDSVMLSIEQEVSSVSDSATNNDLGPTFDTRVVRNAVLVGTGNTVVVGGLLDTSNNHSENKVPLLGRIPILKYLFGATSKKVNKRNLMLFIRPTIIREQDEFNRVSQQSRGKFNQHDLKTAADHQVEQILNQETGLPGSANELQQVLGNINAFYAGQSR</sequence>
<comment type="subcellular location">
    <subcellularLocation>
        <location evidence="1 10">Cell outer membrane</location>
    </subcellularLocation>
</comment>
<evidence type="ECO:0000256" key="7">
    <source>
        <dbReference type="ARBA" id="ARBA00022927"/>
    </source>
</evidence>
<dbReference type="PANTHER" id="PTHR30332">
    <property type="entry name" value="PROBABLE GENERAL SECRETION PATHWAY PROTEIN D"/>
    <property type="match status" value="1"/>
</dbReference>
<feature type="domain" description="GspD-like N0" evidence="14">
    <location>
        <begin position="25"/>
        <end position="94"/>
    </location>
</feature>
<dbReference type="InterPro" id="IPR049371">
    <property type="entry name" value="GspD-like_N0"/>
</dbReference>
<protein>
    <submittedName>
        <fullName evidence="15">Type II secretion system protein GspD</fullName>
    </submittedName>
</protein>
<dbReference type="Gene3D" id="3.30.1370.120">
    <property type="match status" value="3"/>
</dbReference>
<dbReference type="Proteomes" id="UP000279457">
    <property type="component" value="Unassembled WGS sequence"/>
</dbReference>
<feature type="domain" description="NolW-like" evidence="13">
    <location>
        <begin position="185"/>
        <end position="254"/>
    </location>
</feature>
<dbReference type="PANTHER" id="PTHR30332:SF24">
    <property type="entry name" value="SECRETIN GSPD-RELATED"/>
    <property type="match status" value="1"/>
</dbReference>
<evidence type="ECO:0000256" key="10">
    <source>
        <dbReference type="RuleBase" id="RU004004"/>
    </source>
</evidence>
<dbReference type="AlphaFoldDB" id="A0A3N6RVS1"/>
<evidence type="ECO:0000259" key="14">
    <source>
        <dbReference type="Pfam" id="PF21305"/>
    </source>
</evidence>
<comment type="caution">
    <text evidence="15">The sequence shown here is derived from an EMBL/GenBank/DDBJ whole genome shotgun (WGS) entry which is preliminary data.</text>
</comment>
<evidence type="ECO:0000259" key="13">
    <source>
        <dbReference type="Pfam" id="PF03958"/>
    </source>
</evidence>
<keyword evidence="4" id="KW-1134">Transmembrane beta strand</keyword>
<evidence type="ECO:0000256" key="8">
    <source>
        <dbReference type="ARBA" id="ARBA00023136"/>
    </source>
</evidence>
<keyword evidence="5" id="KW-0812">Transmembrane</keyword>
<evidence type="ECO:0000256" key="5">
    <source>
        <dbReference type="ARBA" id="ARBA00022692"/>
    </source>
</evidence>
<dbReference type="EMBL" id="RHHM01000014">
    <property type="protein sequence ID" value="RQM37058.1"/>
    <property type="molecule type" value="Genomic_DNA"/>
</dbReference>
<keyword evidence="6 11" id="KW-0732">Signal</keyword>
<gene>
    <name evidence="15" type="primary">gspD</name>
    <name evidence="15" type="ORF">EB241_16740</name>
</gene>
<evidence type="ECO:0000256" key="9">
    <source>
        <dbReference type="ARBA" id="ARBA00023237"/>
    </source>
</evidence>
<keyword evidence="16" id="KW-1185">Reference proteome</keyword>
<evidence type="ECO:0000256" key="2">
    <source>
        <dbReference type="ARBA" id="ARBA00006980"/>
    </source>
</evidence>
<evidence type="ECO:0000256" key="3">
    <source>
        <dbReference type="ARBA" id="ARBA00022448"/>
    </source>
</evidence>
<feature type="domain" description="Type II/III secretion system secretin-like" evidence="12">
    <location>
        <begin position="415"/>
        <end position="578"/>
    </location>
</feature>
<organism evidence="15 16">
    <name type="scientific">Erwinia psidii</name>
    <dbReference type="NCBI Taxonomy" id="69224"/>
    <lineage>
        <taxon>Bacteria</taxon>
        <taxon>Pseudomonadati</taxon>
        <taxon>Pseudomonadota</taxon>
        <taxon>Gammaproteobacteria</taxon>
        <taxon>Enterobacterales</taxon>
        <taxon>Erwiniaceae</taxon>
        <taxon>Erwinia</taxon>
    </lineage>
</organism>
<dbReference type="InterPro" id="IPR001775">
    <property type="entry name" value="GspD/PilQ"/>
</dbReference>